<keyword evidence="7" id="KW-0145">Chemotaxis</keyword>
<dbReference type="SUPFAM" id="SSF55785">
    <property type="entry name" value="PYP-like sensor domain (PAS domain)"/>
    <property type="match status" value="2"/>
</dbReference>
<keyword evidence="16" id="KW-1185">Reference proteome</keyword>
<dbReference type="GO" id="GO:0006935">
    <property type="term" value="P:chemotaxis"/>
    <property type="evidence" value="ECO:0007669"/>
    <property type="project" value="UniProtKB-UniRule"/>
</dbReference>
<evidence type="ECO:0000259" key="10">
    <source>
        <dbReference type="PROSITE" id="PS50109"/>
    </source>
</evidence>
<dbReference type="EMBL" id="CP036275">
    <property type="protein sequence ID" value="QDU37479.1"/>
    <property type="molecule type" value="Genomic_DNA"/>
</dbReference>
<evidence type="ECO:0000259" key="13">
    <source>
        <dbReference type="PROSITE" id="PS50122"/>
    </source>
</evidence>
<dbReference type="SMART" id="SM00138">
    <property type="entry name" value="MeTrc"/>
    <property type="match status" value="1"/>
</dbReference>
<dbReference type="InterPro" id="IPR013656">
    <property type="entry name" value="PAS_4"/>
</dbReference>
<feature type="coiled-coil region" evidence="9">
    <location>
        <begin position="669"/>
        <end position="745"/>
    </location>
</feature>
<dbReference type="Pfam" id="PF00512">
    <property type="entry name" value="HisKA"/>
    <property type="match status" value="1"/>
</dbReference>
<dbReference type="Gene3D" id="3.40.50.150">
    <property type="entry name" value="Vaccinia Virus protein VP39"/>
    <property type="match status" value="1"/>
</dbReference>
<dbReference type="EC" id="2.7.13.3" evidence="15"/>
<sequence length="1374" mass="152384">MSSPDEPAGVEHQEQKTPSVAATVLVGIGASAGGLESLERFLSGVTSLSGAAFVVVQHLSPNYETMMDKLLARHTQMPVTIARNSQPIEANAVYVIPPRKDLTVRDGRLILTDQDSEEVPHLPIDRFFSSMAEEYGSNCAAIVLSGTGSDGSRGVRDVQRVGGLVLSEAESTARFTGMPASAQATGCVDYSVPPESMGNILLASLAAGMREVTPPVPLPGAELQQIFDIVREKCQIDFLQYKSSTVSRRIDRRLKMCGVDSLAEYIGLLRSSPDEVESLYQDMLIGVTRFFRDAPCFEYLESHVIPGVIERADPKAGVRVWVAGCATGEEAYSLAILFDEARRRLDSDIEVKIFASDVHPDSLQVASRAEYDEEKLTNVSAGRIATCFTRKDGRYVVSKSLRQMVLFVPHNVLQDPPFTGIDLVSCRNLLIYFDQAGQKKALTLFHFGLKKDGVLFLGPSEALGSLSPEFLTIDERCKLYSKRRDARLPSDVALPISLSPRRHREDVSAVTVRHEARQRLDLYDRLLDSVLPPTLLVDRERQVVDSFGGASSFLRFRDRRVSTQLMQVCPPELQATLSAAIRQAEQTASVVRVPGTSYLDQEGRRRTVSISIHPLPNEVDVITHFAVQLEMGDLQAKVEAPTDGDGHADQDGADLLPVPTGNFELTQRIRMLEGELDVSRDNLQATIEELEASNEELQATNEELIASNEELQSTNEELNSVNEELHTVNVEYQTKNSELRELNEDMNHLLAGTDIGTLFLDESLLVRRFTPGIAPTFQLEPHDIGRPVSAFSHALNVDDLIGLLQHVLESGENVEQEVSDRAAHHYFLRILPYRIEGQSCGVVLTLTNMDALVESRRLAKRFERRLQEAIDAVPVFVSYVNREERYEYANRAYKELMDGPETSVIGKSVQELLGDAYEISRPHIEKALLGEPQYFEQELHTRHGNIFVNVSYLPCRNTRGNVVGFYVAASDVTSLKAAEAKLAAAVESTQRANQAKSDFLAKMSHEIRSPMTAILGFADILDQQLESADNRNCVDVIRRNGHHLLELINDILDLSRIESGNFELAREPLNPLEVLKECYNTVLPKAADQRIDLSLQLDEELDCALLGDRRRLSQIVLNLLTNAIKFSPDSRVILRGRRSTRTGRLVITVADTGIGISESDLPALFEPFRQADDSDTRLHEGSGLGLSITKQLVDQMYGTLQVRSRIRRGSVFQVQLPLQEADESSLSRQQDGVEVKTRIPRLDGKSILLIDDRRDIRFIAEQILSDAGAIVDTAEDGERGLELALQRYGSDRPYDCIVTDIQMPEMDGYETTRRMRASGISQPVLALTASAMAADRDRCLEAGCNAHVSKPIDSVQFVRTIAELLDCRTSAEKG</sequence>
<keyword evidence="7" id="KW-0378">Hydrolase</keyword>
<feature type="active site" evidence="7">
    <location>
        <position position="31"/>
    </location>
</feature>
<dbReference type="SUPFAM" id="SSF47757">
    <property type="entry name" value="Chemotaxis receptor methyltransferase CheR, N-terminal domain"/>
    <property type="match status" value="1"/>
</dbReference>
<keyword evidence="9" id="KW-0175">Coiled coil</keyword>
<evidence type="ECO:0000259" key="11">
    <source>
        <dbReference type="PROSITE" id="PS50110"/>
    </source>
</evidence>
<dbReference type="CDD" id="cd17546">
    <property type="entry name" value="REC_hyHK_CKI1_RcsC-like"/>
    <property type="match status" value="1"/>
</dbReference>
<dbReference type="Pfam" id="PF03705">
    <property type="entry name" value="CheR_N"/>
    <property type="match status" value="1"/>
</dbReference>
<evidence type="ECO:0000259" key="12">
    <source>
        <dbReference type="PROSITE" id="PS50113"/>
    </source>
</evidence>
<dbReference type="CDD" id="cd16922">
    <property type="entry name" value="HATPase_EvgS-ArcB-TorS-like"/>
    <property type="match status" value="1"/>
</dbReference>
<dbReference type="InterPro" id="IPR011006">
    <property type="entry name" value="CheY-like_superfamily"/>
</dbReference>
<evidence type="ECO:0000256" key="4">
    <source>
        <dbReference type="ARBA" id="ARBA00022603"/>
    </source>
</evidence>
<evidence type="ECO:0000256" key="1">
    <source>
        <dbReference type="ARBA" id="ARBA00000085"/>
    </source>
</evidence>
<dbReference type="PROSITE" id="PS50109">
    <property type="entry name" value="HIS_KIN"/>
    <property type="match status" value="1"/>
</dbReference>
<dbReference type="Proteomes" id="UP000320496">
    <property type="component" value="Chromosome"/>
</dbReference>
<dbReference type="InterPro" id="IPR000673">
    <property type="entry name" value="Sig_transdc_resp-reg_Me-estase"/>
</dbReference>
<dbReference type="Gene3D" id="1.10.287.130">
    <property type="match status" value="1"/>
</dbReference>
<dbReference type="PROSITE" id="PS50110">
    <property type="entry name" value="RESPONSE_REGULATORY"/>
    <property type="match status" value="1"/>
</dbReference>
<dbReference type="Gene3D" id="3.40.50.180">
    <property type="entry name" value="Methylesterase CheB, C-terminal domain"/>
    <property type="match status" value="1"/>
</dbReference>
<dbReference type="SMART" id="SM00091">
    <property type="entry name" value="PAS"/>
    <property type="match status" value="3"/>
</dbReference>
<reference evidence="15 16" key="1">
    <citation type="submission" date="2019-02" db="EMBL/GenBank/DDBJ databases">
        <title>Deep-cultivation of Planctomycetes and their phenomic and genomic characterization uncovers novel biology.</title>
        <authorList>
            <person name="Wiegand S."/>
            <person name="Jogler M."/>
            <person name="Boedeker C."/>
            <person name="Pinto D."/>
            <person name="Vollmers J."/>
            <person name="Rivas-Marin E."/>
            <person name="Kohn T."/>
            <person name="Peeters S.H."/>
            <person name="Heuer A."/>
            <person name="Rast P."/>
            <person name="Oberbeckmann S."/>
            <person name="Bunk B."/>
            <person name="Jeske O."/>
            <person name="Meyerdierks A."/>
            <person name="Storesund J.E."/>
            <person name="Kallscheuer N."/>
            <person name="Luecker S."/>
            <person name="Lage O.M."/>
            <person name="Pohl T."/>
            <person name="Merkel B.J."/>
            <person name="Hornburger P."/>
            <person name="Mueller R.-W."/>
            <person name="Bruemmer F."/>
            <person name="Labrenz M."/>
            <person name="Spormann A.M."/>
            <person name="Op den Camp H."/>
            <person name="Overmann J."/>
            <person name="Amann R."/>
            <person name="Jetten M.S.M."/>
            <person name="Mascher T."/>
            <person name="Medema M.H."/>
            <person name="Devos D.P."/>
            <person name="Kaster A.-K."/>
            <person name="Ovreas L."/>
            <person name="Rohde M."/>
            <person name="Galperin M.Y."/>
            <person name="Jogler C."/>
        </authorList>
    </citation>
    <scope>NUCLEOTIDE SEQUENCE [LARGE SCALE GENOMIC DNA]</scope>
    <source>
        <strain evidence="15 16">Mal4</strain>
    </source>
</reference>
<dbReference type="Pfam" id="PF00072">
    <property type="entry name" value="Response_reg"/>
    <property type="match status" value="1"/>
</dbReference>
<evidence type="ECO:0000256" key="7">
    <source>
        <dbReference type="PROSITE-ProRule" id="PRU00050"/>
    </source>
</evidence>
<keyword evidence="4" id="KW-0489">Methyltransferase</keyword>
<proteinExistence type="predicted"/>
<dbReference type="Pfam" id="PF13596">
    <property type="entry name" value="PAS_10"/>
    <property type="match status" value="1"/>
</dbReference>
<dbReference type="SMART" id="SM00448">
    <property type="entry name" value="REC"/>
    <property type="match status" value="1"/>
</dbReference>
<dbReference type="CDD" id="cd00130">
    <property type="entry name" value="PAS"/>
    <property type="match status" value="1"/>
</dbReference>
<dbReference type="PROSITE" id="PS50123">
    <property type="entry name" value="CHER"/>
    <property type="match status" value="1"/>
</dbReference>
<dbReference type="Pfam" id="PF01739">
    <property type="entry name" value="CheR"/>
    <property type="match status" value="1"/>
</dbReference>
<dbReference type="CDD" id="cd16434">
    <property type="entry name" value="CheB-CheR_fusion"/>
    <property type="match status" value="1"/>
</dbReference>
<dbReference type="Gene3D" id="1.10.155.10">
    <property type="entry name" value="Chemotaxis receptor methyltransferase CheR, N-terminal domain"/>
    <property type="match status" value="1"/>
</dbReference>
<dbReference type="Gene3D" id="3.40.50.2300">
    <property type="match status" value="1"/>
</dbReference>
<dbReference type="InterPro" id="IPR035965">
    <property type="entry name" value="PAS-like_dom_sf"/>
</dbReference>
<dbReference type="GO" id="GO:0008984">
    <property type="term" value="F:protein-glutamate methylesterase activity"/>
    <property type="evidence" value="ECO:0007669"/>
    <property type="project" value="InterPro"/>
</dbReference>
<keyword evidence="3 8" id="KW-0597">Phosphoprotein</keyword>
<dbReference type="Gene3D" id="3.30.565.10">
    <property type="entry name" value="Histidine kinase-like ATPase, C-terminal domain"/>
    <property type="match status" value="1"/>
</dbReference>
<accession>A0A517Z4U3</accession>
<dbReference type="InterPro" id="IPR036804">
    <property type="entry name" value="CheR_N_sf"/>
</dbReference>
<dbReference type="InterPro" id="IPR001789">
    <property type="entry name" value="Sig_transdc_resp-reg_receiver"/>
</dbReference>
<keyword evidence="5 15" id="KW-0808">Transferase</keyword>
<dbReference type="Pfam" id="PF08448">
    <property type="entry name" value="PAS_4"/>
    <property type="match status" value="1"/>
</dbReference>
<dbReference type="SUPFAM" id="SSF55874">
    <property type="entry name" value="ATPase domain of HSP90 chaperone/DNA topoisomerase II/histidine kinase"/>
    <property type="match status" value="1"/>
</dbReference>
<keyword evidence="6" id="KW-0949">S-adenosyl-L-methionine</keyword>
<dbReference type="SMART" id="SM00387">
    <property type="entry name" value="HATPase_c"/>
    <property type="match status" value="1"/>
</dbReference>
<feature type="domain" description="PAC" evidence="12">
    <location>
        <begin position="933"/>
        <end position="984"/>
    </location>
</feature>
<evidence type="ECO:0000256" key="5">
    <source>
        <dbReference type="ARBA" id="ARBA00022679"/>
    </source>
</evidence>
<evidence type="ECO:0000256" key="6">
    <source>
        <dbReference type="ARBA" id="ARBA00022691"/>
    </source>
</evidence>
<evidence type="ECO:0000256" key="9">
    <source>
        <dbReference type="SAM" id="Coils"/>
    </source>
</evidence>
<dbReference type="InterPro" id="IPR003661">
    <property type="entry name" value="HisK_dim/P_dom"/>
</dbReference>
<feature type="domain" description="CheR-type methyltransferase" evidence="14">
    <location>
        <begin position="211"/>
        <end position="483"/>
    </location>
</feature>
<dbReference type="Pfam" id="PF01339">
    <property type="entry name" value="CheB_methylest"/>
    <property type="match status" value="1"/>
</dbReference>
<dbReference type="InterPro" id="IPR000700">
    <property type="entry name" value="PAS-assoc_C"/>
</dbReference>
<dbReference type="SUPFAM" id="SSF52738">
    <property type="entry name" value="Methylesterase CheB, C-terminal domain"/>
    <property type="match status" value="1"/>
</dbReference>
<dbReference type="InterPro" id="IPR000780">
    <property type="entry name" value="CheR_MeTrfase"/>
</dbReference>
<dbReference type="FunFam" id="3.30.565.10:FF:000010">
    <property type="entry name" value="Sensor histidine kinase RcsC"/>
    <property type="match status" value="1"/>
</dbReference>
<comment type="catalytic activity">
    <reaction evidence="2">
        <text>L-glutamyl-[protein] + S-adenosyl-L-methionine = [protein]-L-glutamate 5-O-methyl ester + S-adenosyl-L-homocysteine</text>
        <dbReference type="Rhea" id="RHEA:24452"/>
        <dbReference type="Rhea" id="RHEA-COMP:10208"/>
        <dbReference type="Rhea" id="RHEA-COMP:10311"/>
        <dbReference type="ChEBI" id="CHEBI:29973"/>
        <dbReference type="ChEBI" id="CHEBI:57856"/>
        <dbReference type="ChEBI" id="CHEBI:59789"/>
        <dbReference type="ChEBI" id="CHEBI:82795"/>
        <dbReference type="EC" id="2.1.1.80"/>
    </reaction>
</comment>
<dbReference type="Pfam" id="PF02518">
    <property type="entry name" value="HATPase_c"/>
    <property type="match status" value="1"/>
</dbReference>
<name>A0A517Z4U3_9PLAN</name>
<evidence type="ECO:0000256" key="3">
    <source>
        <dbReference type="ARBA" id="ARBA00022553"/>
    </source>
</evidence>
<feature type="active site" evidence="7">
    <location>
        <position position="58"/>
    </location>
</feature>
<feature type="active site" evidence="7">
    <location>
        <position position="150"/>
    </location>
</feature>
<dbReference type="Gene3D" id="3.30.450.20">
    <property type="entry name" value="PAS domain"/>
    <property type="match status" value="2"/>
</dbReference>
<comment type="catalytic activity">
    <reaction evidence="1">
        <text>ATP + protein L-histidine = ADP + protein N-phospho-L-histidine.</text>
        <dbReference type="EC" id="2.7.13.3"/>
    </reaction>
</comment>
<dbReference type="GO" id="GO:0005737">
    <property type="term" value="C:cytoplasm"/>
    <property type="evidence" value="ECO:0007669"/>
    <property type="project" value="InterPro"/>
</dbReference>
<gene>
    <name evidence="15" type="primary">luxQ_3</name>
    <name evidence="15" type="ORF">Mal4_17930</name>
</gene>
<dbReference type="InterPro" id="IPR022641">
    <property type="entry name" value="CheR_N"/>
</dbReference>
<dbReference type="GO" id="GO:0008983">
    <property type="term" value="F:protein-glutamate O-methyltransferase activity"/>
    <property type="evidence" value="ECO:0007669"/>
    <property type="project" value="UniProtKB-EC"/>
</dbReference>
<evidence type="ECO:0000313" key="16">
    <source>
        <dbReference type="Proteomes" id="UP000320496"/>
    </source>
</evidence>
<dbReference type="SUPFAM" id="SSF53335">
    <property type="entry name" value="S-adenosyl-L-methionine-dependent methyltransferases"/>
    <property type="match status" value="1"/>
</dbReference>
<dbReference type="InterPro" id="IPR036097">
    <property type="entry name" value="HisK_dim/P_sf"/>
</dbReference>
<dbReference type="GO" id="GO:0000156">
    <property type="term" value="F:phosphorelay response regulator activity"/>
    <property type="evidence" value="ECO:0007669"/>
    <property type="project" value="InterPro"/>
</dbReference>
<dbReference type="InterPro" id="IPR000014">
    <property type="entry name" value="PAS"/>
</dbReference>
<dbReference type="CDD" id="cd00082">
    <property type="entry name" value="HisKA"/>
    <property type="match status" value="1"/>
</dbReference>
<dbReference type="GO" id="GO:0032259">
    <property type="term" value="P:methylation"/>
    <property type="evidence" value="ECO:0007669"/>
    <property type="project" value="UniProtKB-KW"/>
</dbReference>
<dbReference type="InterPro" id="IPR050903">
    <property type="entry name" value="Bact_Chemotaxis_MeTrfase"/>
</dbReference>
<dbReference type="PANTHER" id="PTHR24422:SF27">
    <property type="entry name" value="PROTEIN-GLUTAMATE O-METHYLTRANSFERASE"/>
    <property type="match status" value="1"/>
</dbReference>
<evidence type="ECO:0000256" key="8">
    <source>
        <dbReference type="PROSITE-ProRule" id="PRU00169"/>
    </source>
</evidence>
<feature type="domain" description="Response regulatory" evidence="11">
    <location>
        <begin position="1246"/>
        <end position="1365"/>
    </location>
</feature>
<dbReference type="SMART" id="SM00388">
    <property type="entry name" value="HisKA"/>
    <property type="match status" value="1"/>
</dbReference>
<feature type="domain" description="Histidine kinase" evidence="10">
    <location>
        <begin position="1002"/>
        <end position="1220"/>
    </location>
</feature>
<evidence type="ECO:0000256" key="2">
    <source>
        <dbReference type="ARBA" id="ARBA00001541"/>
    </source>
</evidence>
<organism evidence="15 16">
    <name type="scientific">Maioricimonas rarisocia</name>
    <dbReference type="NCBI Taxonomy" id="2528026"/>
    <lineage>
        <taxon>Bacteria</taxon>
        <taxon>Pseudomonadati</taxon>
        <taxon>Planctomycetota</taxon>
        <taxon>Planctomycetia</taxon>
        <taxon>Planctomycetales</taxon>
        <taxon>Planctomycetaceae</taxon>
        <taxon>Maioricimonas</taxon>
    </lineage>
</organism>
<feature type="modified residue" description="4-aspartylphosphate" evidence="8">
    <location>
        <position position="1300"/>
    </location>
</feature>
<dbReference type="KEGG" id="mri:Mal4_17930"/>
<dbReference type="SUPFAM" id="SSF52172">
    <property type="entry name" value="CheY-like"/>
    <property type="match status" value="1"/>
</dbReference>
<dbReference type="OrthoDB" id="288469at2"/>
<feature type="domain" description="CheB-type methylesterase" evidence="13">
    <location>
        <begin position="19"/>
        <end position="208"/>
    </location>
</feature>
<dbReference type="InterPro" id="IPR035909">
    <property type="entry name" value="CheB_C"/>
</dbReference>
<dbReference type="PANTHER" id="PTHR24422">
    <property type="entry name" value="CHEMOTAXIS PROTEIN METHYLTRANSFERASE"/>
    <property type="match status" value="1"/>
</dbReference>
<dbReference type="InterPro" id="IPR029063">
    <property type="entry name" value="SAM-dependent_MTases_sf"/>
</dbReference>
<dbReference type="GO" id="GO:0000155">
    <property type="term" value="F:phosphorelay sensor kinase activity"/>
    <property type="evidence" value="ECO:0007669"/>
    <property type="project" value="InterPro"/>
</dbReference>
<dbReference type="InterPro" id="IPR036890">
    <property type="entry name" value="HATPase_C_sf"/>
</dbReference>
<dbReference type="InterPro" id="IPR003594">
    <property type="entry name" value="HATPase_dom"/>
</dbReference>
<dbReference type="PRINTS" id="PR00996">
    <property type="entry name" value="CHERMTFRASE"/>
</dbReference>
<dbReference type="RefSeq" id="WP_145368332.1">
    <property type="nucleotide sequence ID" value="NZ_CP036275.1"/>
</dbReference>
<keyword evidence="15" id="KW-0418">Kinase</keyword>
<dbReference type="NCBIfam" id="TIGR00229">
    <property type="entry name" value="sensory_box"/>
    <property type="match status" value="1"/>
</dbReference>
<protein>
    <submittedName>
        <fullName evidence="15">Autoinducer 2 sensor kinase/phosphatase LuxQ</fullName>
        <ecNumber evidence="15">2.7.13.3</ecNumber>
    </submittedName>
</protein>
<dbReference type="PROSITE" id="PS50113">
    <property type="entry name" value="PAC"/>
    <property type="match status" value="1"/>
</dbReference>
<dbReference type="PROSITE" id="PS50122">
    <property type="entry name" value="CHEB"/>
    <property type="match status" value="1"/>
</dbReference>
<dbReference type="InterPro" id="IPR005467">
    <property type="entry name" value="His_kinase_dom"/>
</dbReference>
<dbReference type="SUPFAM" id="SSF47384">
    <property type="entry name" value="Homodimeric domain of signal transducing histidine kinase"/>
    <property type="match status" value="1"/>
</dbReference>
<dbReference type="InterPro" id="IPR022642">
    <property type="entry name" value="CheR_C"/>
</dbReference>
<evidence type="ECO:0000259" key="14">
    <source>
        <dbReference type="PROSITE" id="PS50123"/>
    </source>
</evidence>
<evidence type="ECO:0000313" key="15">
    <source>
        <dbReference type="EMBL" id="QDU37479.1"/>
    </source>
</evidence>